<name>F8N741_9BACT</name>
<keyword evidence="2" id="KW-0238">DNA-binding</keyword>
<feature type="domain" description="HTH hxlR-type" evidence="5">
    <location>
        <begin position="14"/>
        <end position="114"/>
    </location>
</feature>
<evidence type="ECO:0000256" key="2">
    <source>
        <dbReference type="ARBA" id="ARBA00023125"/>
    </source>
</evidence>
<evidence type="ECO:0000256" key="1">
    <source>
        <dbReference type="ARBA" id="ARBA00023015"/>
    </source>
</evidence>
<gene>
    <name evidence="6" type="ORF">Premu_1957</name>
</gene>
<keyword evidence="3" id="KW-0804">Transcription</keyword>
<keyword evidence="7" id="KW-1185">Reference proteome</keyword>
<dbReference type="InterPro" id="IPR036390">
    <property type="entry name" value="WH_DNA-bd_sf"/>
</dbReference>
<dbReference type="InterPro" id="IPR036388">
    <property type="entry name" value="WH-like_DNA-bd_sf"/>
</dbReference>
<evidence type="ECO:0000256" key="4">
    <source>
        <dbReference type="SAM" id="MobiDB-lite"/>
    </source>
</evidence>
<proteinExistence type="predicted"/>
<dbReference type="GO" id="GO:0003677">
    <property type="term" value="F:DNA binding"/>
    <property type="evidence" value="ECO:0007669"/>
    <property type="project" value="UniProtKB-KW"/>
</dbReference>
<reference evidence="7" key="1">
    <citation type="journal article" date="2011" name="Stand. Genomic Sci.">
        <title>Non-contiguous finished genome sequence of the opportunistic oral pathogen Prevotella multisaccharivorax type strain (PPPA20).</title>
        <authorList>
            <person name="Pati A."/>
            <person name="Gronow S."/>
            <person name="Lu M."/>
            <person name="Lapidus A."/>
            <person name="Nolan M."/>
            <person name="Lucas S."/>
            <person name="Hammon N."/>
            <person name="Deshpande S."/>
            <person name="Cheng J.F."/>
            <person name="Tapia R."/>
            <person name="Han C."/>
            <person name="Goodwin L."/>
            <person name="Pitluck S."/>
            <person name="Liolios K."/>
            <person name="Pagani I."/>
            <person name="Mavromatis K."/>
            <person name="Mikhailova N."/>
            <person name="Huntemann M."/>
            <person name="Chen A."/>
            <person name="Palaniappan K."/>
            <person name="Land M."/>
            <person name="Hauser L."/>
            <person name="Detter J.C."/>
            <person name="Brambilla E.M."/>
            <person name="Rohde M."/>
            <person name="Goker M."/>
            <person name="Woyke T."/>
            <person name="Bristow J."/>
            <person name="Eisen J.A."/>
            <person name="Markowitz V."/>
            <person name="Hugenholtz P."/>
            <person name="Kyrpides N.C."/>
            <person name="Klenk H.P."/>
            <person name="Ivanova N."/>
        </authorList>
    </citation>
    <scope>NUCLEOTIDE SEQUENCE [LARGE SCALE GENOMIC DNA]</scope>
    <source>
        <strain evidence="7">DSM 17128</strain>
    </source>
</reference>
<protein>
    <submittedName>
        <fullName evidence="6">Transcriptional regulator, HxlR family</fullName>
    </submittedName>
</protein>
<dbReference type="OrthoDB" id="8231503at2"/>
<feature type="region of interest" description="Disordered" evidence="4">
    <location>
        <begin position="122"/>
        <end position="151"/>
    </location>
</feature>
<dbReference type="RefSeq" id="WP_007574859.1">
    <property type="nucleotide sequence ID" value="NZ_BPTS01000002.1"/>
</dbReference>
<dbReference type="Pfam" id="PF01638">
    <property type="entry name" value="HxlR"/>
    <property type="match status" value="1"/>
</dbReference>
<accession>F8N741</accession>
<dbReference type="PROSITE" id="PS51118">
    <property type="entry name" value="HTH_HXLR"/>
    <property type="match status" value="1"/>
</dbReference>
<organism evidence="6 7">
    <name type="scientific">Hallella multisaccharivorax DSM 17128</name>
    <dbReference type="NCBI Taxonomy" id="688246"/>
    <lineage>
        <taxon>Bacteria</taxon>
        <taxon>Pseudomonadati</taxon>
        <taxon>Bacteroidota</taxon>
        <taxon>Bacteroidia</taxon>
        <taxon>Bacteroidales</taxon>
        <taxon>Prevotellaceae</taxon>
        <taxon>Hallella</taxon>
    </lineage>
</organism>
<dbReference type="Gene3D" id="1.10.10.10">
    <property type="entry name" value="Winged helix-like DNA-binding domain superfamily/Winged helix DNA-binding domain"/>
    <property type="match status" value="1"/>
</dbReference>
<dbReference type="SUPFAM" id="SSF46785">
    <property type="entry name" value="Winged helix' DNA-binding domain"/>
    <property type="match status" value="1"/>
</dbReference>
<dbReference type="AlphaFoldDB" id="F8N741"/>
<dbReference type="PANTHER" id="PTHR33204:SF39">
    <property type="entry name" value="TRANSCRIPTIONAL REGULATORY PROTEIN"/>
    <property type="match status" value="1"/>
</dbReference>
<dbReference type="Proteomes" id="UP000002772">
    <property type="component" value="Unassembled WGS sequence"/>
</dbReference>
<dbReference type="HOGENOM" id="CLU_111585_2_1_10"/>
<evidence type="ECO:0000259" key="5">
    <source>
        <dbReference type="PROSITE" id="PS51118"/>
    </source>
</evidence>
<evidence type="ECO:0000256" key="3">
    <source>
        <dbReference type="ARBA" id="ARBA00023163"/>
    </source>
</evidence>
<evidence type="ECO:0000313" key="6">
    <source>
        <dbReference type="EMBL" id="EGN57357.1"/>
    </source>
</evidence>
<dbReference type="PANTHER" id="PTHR33204">
    <property type="entry name" value="TRANSCRIPTIONAL REGULATOR, MARR FAMILY"/>
    <property type="match status" value="1"/>
</dbReference>
<keyword evidence="1" id="KW-0805">Transcription regulation</keyword>
<dbReference type="InterPro" id="IPR002577">
    <property type="entry name" value="HTH_HxlR"/>
</dbReference>
<dbReference type="STRING" id="688246.Premu_1957"/>
<dbReference type="EMBL" id="GL945017">
    <property type="protein sequence ID" value="EGN57357.1"/>
    <property type="molecule type" value="Genomic_DNA"/>
</dbReference>
<sequence length="151" mass="17111">MVRRQVTDPVFPQCPIRNVLARIGDRWSLLTLLTLQGSDKPMRFKELSKAIPDVSQKMLASTLKELEADDLVNRQAYVEIPPRVEYSLTDRGRSLMPLLNQLVEWSLGNMSEIIASRKKYVEEHGDETDSDGHGKTATRGSRKPQSSGRFL</sequence>
<evidence type="ECO:0000313" key="7">
    <source>
        <dbReference type="Proteomes" id="UP000002772"/>
    </source>
</evidence>
<dbReference type="eggNOG" id="COG1733">
    <property type="taxonomic scope" value="Bacteria"/>
</dbReference>